<dbReference type="Proteomes" id="UP000054383">
    <property type="component" value="Unassembled WGS sequence"/>
</dbReference>
<evidence type="ECO:0000256" key="1">
    <source>
        <dbReference type="SAM" id="MobiDB-lite"/>
    </source>
</evidence>
<dbReference type="EMBL" id="CVMT01000001">
    <property type="protein sequence ID" value="CRG83769.1"/>
    <property type="molecule type" value="Genomic_DNA"/>
</dbReference>
<gene>
    <name evidence="2" type="ORF">PISL3812_01125</name>
</gene>
<dbReference type="PANTHER" id="PTHR36205:SF4">
    <property type="match status" value="1"/>
</dbReference>
<dbReference type="OrthoDB" id="3353407at2759"/>
<dbReference type="InterPro" id="IPR021822">
    <property type="entry name" value="DUF3405"/>
</dbReference>
<dbReference type="PANTHER" id="PTHR36205">
    <property type="entry name" value="CHROMOSOME 19, WHOLE GENOME SHOTGUN SEQUENCE"/>
    <property type="match status" value="1"/>
</dbReference>
<dbReference type="AlphaFoldDB" id="A0A0U1LL62"/>
<sequence>MDMKIPTADINVGHGPPTSHSQIFYTEHIRKDSLSPLGWKDSRRYILKPGDFLDHSTYDGVPDPAQEAVPDESILGITHDKRNDKFYLGGTLSLTSQPDNQQSHPSSHIYDPYPEYNSKEWRRTWQGEFLPCLGPHGQYLDRTRAEDMVQVYKGKQKGFPNPSFGSYEAIGLDGNVCTDRYGRFGAYGHDWAGGNDVPGYHRPVATLWDEVNWGDLQTKCFERNMNRYLPEHETETTKQMKLSSKTPISREKKPSGRTQSNDPNSLRYHSRSAVIIRGWHNMDWTPNDYSYIRSLIMELSLHSGAEYEVFLLVHVLDDSIPISSDADIQRLKETNIPDEFRDITVFFNNKMLEDWYPKIVEHRAIFQHFQPVQIFSQLFPDFDYYWQFEMDSRNFGHMYHFLDKAAEFAKEQPRKYLWERNAYFYIPGFHGSWSSFSNMVRSKMIGKDSVWGPIPAQGMQPLGPTPPVPSPQDDDFEWGVGEEADLITFLPIFDPENSKWGFGKIIYNFPQGTETPRRTSVITMSRVSRKLLALMHDSLSTKGQAVVSEMSPATWALFHGLKAVHVPHPIYIDGQWTPKELDKIYNRGPPEKISGNPDSVWEYNLVNRIMYRISFMYSSQTSEDLFRRWLGYKPSITQYTDGSRHQDPEGLFWYDGGLLREETYGRLCFPPIFVHPVKNTDEELGPSRPVHGFSD</sequence>
<feature type="region of interest" description="Disordered" evidence="1">
    <location>
        <begin position="231"/>
        <end position="265"/>
    </location>
</feature>
<evidence type="ECO:0000313" key="3">
    <source>
        <dbReference type="Proteomes" id="UP000054383"/>
    </source>
</evidence>
<keyword evidence="3" id="KW-1185">Reference proteome</keyword>
<evidence type="ECO:0000313" key="2">
    <source>
        <dbReference type="EMBL" id="CRG83769.1"/>
    </source>
</evidence>
<reference evidence="2 3" key="1">
    <citation type="submission" date="2015-04" db="EMBL/GenBank/DDBJ databases">
        <authorList>
            <person name="Syromyatnikov M.Y."/>
            <person name="Popov V.N."/>
        </authorList>
    </citation>
    <scope>NUCLEOTIDE SEQUENCE [LARGE SCALE GENOMIC DNA]</scope>
    <source>
        <strain evidence="2">WF-38-12</strain>
    </source>
</reference>
<protein>
    <submittedName>
        <fullName evidence="2">Uncharacterized protein</fullName>
    </submittedName>
</protein>
<proteinExistence type="predicted"/>
<dbReference type="OMA" id="ARIYNPG"/>
<dbReference type="STRING" id="28573.A0A0U1LL62"/>
<feature type="compositionally biased region" description="Polar residues" evidence="1">
    <location>
        <begin position="92"/>
        <end position="106"/>
    </location>
</feature>
<feature type="region of interest" description="Disordered" evidence="1">
    <location>
        <begin position="92"/>
        <end position="111"/>
    </location>
</feature>
<organism evidence="2 3">
    <name type="scientific">Talaromyces islandicus</name>
    <name type="common">Penicillium islandicum</name>
    <dbReference type="NCBI Taxonomy" id="28573"/>
    <lineage>
        <taxon>Eukaryota</taxon>
        <taxon>Fungi</taxon>
        <taxon>Dikarya</taxon>
        <taxon>Ascomycota</taxon>
        <taxon>Pezizomycotina</taxon>
        <taxon>Eurotiomycetes</taxon>
        <taxon>Eurotiomycetidae</taxon>
        <taxon>Eurotiales</taxon>
        <taxon>Trichocomaceae</taxon>
        <taxon>Talaromyces</taxon>
        <taxon>Talaromyces sect. Islandici</taxon>
    </lineage>
</organism>
<dbReference type="Pfam" id="PF11885">
    <property type="entry name" value="DUF3405"/>
    <property type="match status" value="1"/>
</dbReference>
<name>A0A0U1LL62_TALIS</name>
<accession>A0A0U1LL62</accession>